<accession>A0A381TP21</accession>
<dbReference type="EMBL" id="UINC01004922">
    <property type="protein sequence ID" value="SVA17832.1"/>
    <property type="molecule type" value="Genomic_DNA"/>
</dbReference>
<organism evidence="1">
    <name type="scientific">marine metagenome</name>
    <dbReference type="NCBI Taxonomy" id="408172"/>
    <lineage>
        <taxon>unclassified sequences</taxon>
        <taxon>metagenomes</taxon>
        <taxon>ecological metagenomes</taxon>
    </lineage>
</organism>
<sequence length="24" mass="2735">MKLYNSIGPNPQVVRMFLAELGQE</sequence>
<name>A0A381TP21_9ZZZZ</name>
<feature type="non-terminal residue" evidence="1">
    <location>
        <position position="24"/>
    </location>
</feature>
<dbReference type="AlphaFoldDB" id="A0A381TP21"/>
<reference evidence="1" key="1">
    <citation type="submission" date="2018-05" db="EMBL/GenBank/DDBJ databases">
        <authorList>
            <person name="Lanie J.A."/>
            <person name="Ng W.-L."/>
            <person name="Kazmierczak K.M."/>
            <person name="Andrzejewski T.M."/>
            <person name="Davidsen T.M."/>
            <person name="Wayne K.J."/>
            <person name="Tettelin H."/>
            <person name="Glass J.I."/>
            <person name="Rusch D."/>
            <person name="Podicherti R."/>
            <person name="Tsui H.-C.T."/>
            <person name="Winkler M.E."/>
        </authorList>
    </citation>
    <scope>NUCLEOTIDE SEQUENCE</scope>
</reference>
<protein>
    <recommendedName>
        <fullName evidence="2">Glutathione S-transferase</fullName>
    </recommendedName>
</protein>
<evidence type="ECO:0000313" key="1">
    <source>
        <dbReference type="EMBL" id="SVA17832.1"/>
    </source>
</evidence>
<gene>
    <name evidence="1" type="ORF">METZ01_LOCUS70686</name>
</gene>
<proteinExistence type="predicted"/>
<evidence type="ECO:0008006" key="2">
    <source>
        <dbReference type="Google" id="ProtNLM"/>
    </source>
</evidence>